<keyword evidence="5" id="KW-0378">Hydrolase</keyword>
<protein>
    <recommendedName>
        <fullName evidence="9">Nudix hydrolase domain-containing protein</fullName>
    </recommendedName>
</protein>
<dbReference type="OrthoDB" id="10262892at2759"/>
<evidence type="ECO:0000256" key="2">
    <source>
        <dbReference type="ARBA" id="ARBA00001946"/>
    </source>
</evidence>
<name>A0A8S3ZXM0_9EUPU</name>
<feature type="transmembrane region" description="Helical" evidence="8">
    <location>
        <begin position="228"/>
        <end position="250"/>
    </location>
</feature>
<dbReference type="PANTHER" id="PTHR12992">
    <property type="entry name" value="NUDIX HYDROLASE"/>
    <property type="match status" value="1"/>
</dbReference>
<evidence type="ECO:0000256" key="7">
    <source>
        <dbReference type="ARBA" id="ARBA00023211"/>
    </source>
</evidence>
<dbReference type="GO" id="GO:0030145">
    <property type="term" value="F:manganese ion binding"/>
    <property type="evidence" value="ECO:0007669"/>
    <property type="project" value="InterPro"/>
</dbReference>
<evidence type="ECO:0000313" key="11">
    <source>
        <dbReference type="Proteomes" id="UP000678393"/>
    </source>
</evidence>
<reference evidence="10" key="1">
    <citation type="submission" date="2021-04" db="EMBL/GenBank/DDBJ databases">
        <authorList>
            <consortium name="Molecular Ecology Group"/>
        </authorList>
    </citation>
    <scope>NUCLEOTIDE SEQUENCE</scope>
</reference>
<dbReference type="GO" id="GO:0009132">
    <property type="term" value="P:nucleoside diphosphate metabolic process"/>
    <property type="evidence" value="ECO:0007669"/>
    <property type="project" value="InterPro"/>
</dbReference>
<keyword evidence="8" id="KW-1133">Transmembrane helix</keyword>
<dbReference type="CDD" id="cd03426">
    <property type="entry name" value="NUDIX_CoAse_Nudt7"/>
    <property type="match status" value="1"/>
</dbReference>
<keyword evidence="7" id="KW-0464">Manganese</keyword>
<dbReference type="EMBL" id="CAJHNH020005657">
    <property type="protein sequence ID" value="CAG5132792.1"/>
    <property type="molecule type" value="Genomic_DNA"/>
</dbReference>
<evidence type="ECO:0000256" key="3">
    <source>
        <dbReference type="ARBA" id="ARBA00006506"/>
    </source>
</evidence>
<dbReference type="InterPro" id="IPR045121">
    <property type="entry name" value="CoAse"/>
</dbReference>
<dbReference type="Gene3D" id="3.90.79.10">
    <property type="entry name" value="Nucleoside Triphosphate Pyrophosphohydrolase"/>
    <property type="match status" value="1"/>
</dbReference>
<dbReference type="AlphaFoldDB" id="A0A8S3ZXM0"/>
<dbReference type="PROSITE" id="PS51462">
    <property type="entry name" value="NUDIX"/>
    <property type="match status" value="1"/>
</dbReference>
<proteinExistence type="inferred from homology"/>
<feature type="domain" description="Nudix hydrolase" evidence="9">
    <location>
        <begin position="77"/>
        <end position="218"/>
    </location>
</feature>
<comment type="similarity">
    <text evidence="3">Belongs to the Nudix hydrolase family. PCD1 subfamily.</text>
</comment>
<evidence type="ECO:0000256" key="6">
    <source>
        <dbReference type="ARBA" id="ARBA00022842"/>
    </source>
</evidence>
<evidence type="ECO:0000256" key="4">
    <source>
        <dbReference type="ARBA" id="ARBA00022723"/>
    </source>
</evidence>
<dbReference type="Proteomes" id="UP000678393">
    <property type="component" value="Unassembled WGS sequence"/>
</dbReference>
<gene>
    <name evidence="10" type="ORF">CUNI_LOCUS18350</name>
</gene>
<keyword evidence="8" id="KW-0472">Membrane</keyword>
<evidence type="ECO:0000313" key="10">
    <source>
        <dbReference type="EMBL" id="CAG5132792.1"/>
    </source>
</evidence>
<evidence type="ECO:0000259" key="9">
    <source>
        <dbReference type="PROSITE" id="PS51462"/>
    </source>
</evidence>
<dbReference type="InterPro" id="IPR015797">
    <property type="entry name" value="NUDIX_hydrolase-like_dom_sf"/>
</dbReference>
<dbReference type="Pfam" id="PF00293">
    <property type="entry name" value="NUDIX"/>
    <property type="match status" value="1"/>
</dbReference>
<comment type="cofactor">
    <cofactor evidence="1">
        <name>Mn(2+)</name>
        <dbReference type="ChEBI" id="CHEBI:29035"/>
    </cofactor>
</comment>
<accession>A0A8S3ZXM0</accession>
<organism evidence="10 11">
    <name type="scientific">Candidula unifasciata</name>
    <dbReference type="NCBI Taxonomy" id="100452"/>
    <lineage>
        <taxon>Eukaryota</taxon>
        <taxon>Metazoa</taxon>
        <taxon>Spiralia</taxon>
        <taxon>Lophotrochozoa</taxon>
        <taxon>Mollusca</taxon>
        <taxon>Gastropoda</taxon>
        <taxon>Heterobranchia</taxon>
        <taxon>Euthyneura</taxon>
        <taxon>Panpulmonata</taxon>
        <taxon>Eupulmonata</taxon>
        <taxon>Stylommatophora</taxon>
        <taxon>Helicina</taxon>
        <taxon>Helicoidea</taxon>
        <taxon>Geomitridae</taxon>
        <taxon>Candidula</taxon>
    </lineage>
</organism>
<evidence type="ECO:0000256" key="5">
    <source>
        <dbReference type="ARBA" id="ARBA00022801"/>
    </source>
</evidence>
<dbReference type="GO" id="GO:0010945">
    <property type="term" value="F:coenzyme A diphosphatase activity"/>
    <property type="evidence" value="ECO:0007669"/>
    <property type="project" value="InterPro"/>
</dbReference>
<dbReference type="PANTHER" id="PTHR12992:SF11">
    <property type="entry name" value="MITOCHONDRIAL COENZYME A DIPHOSPHATASE NUDT8"/>
    <property type="match status" value="1"/>
</dbReference>
<comment type="cofactor">
    <cofactor evidence="2">
        <name>Mg(2+)</name>
        <dbReference type="ChEBI" id="CHEBI:18420"/>
    </cofactor>
</comment>
<keyword evidence="8" id="KW-0812">Transmembrane</keyword>
<comment type="caution">
    <text evidence="10">The sequence shown here is derived from an EMBL/GenBank/DDBJ whole genome shotgun (WGS) entry which is preliminary data.</text>
</comment>
<dbReference type="SUPFAM" id="SSF55811">
    <property type="entry name" value="Nudix"/>
    <property type="match status" value="1"/>
</dbReference>
<dbReference type="PROSITE" id="PS01293">
    <property type="entry name" value="NUDIX_COA"/>
    <property type="match status" value="1"/>
</dbReference>
<keyword evidence="6" id="KW-0460">Magnesium</keyword>
<keyword evidence="11" id="KW-1185">Reference proteome</keyword>
<dbReference type="InterPro" id="IPR000086">
    <property type="entry name" value="NUDIX_hydrolase_dom"/>
</dbReference>
<evidence type="ECO:0000256" key="8">
    <source>
        <dbReference type="SAM" id="Phobius"/>
    </source>
</evidence>
<dbReference type="GO" id="GO:0000287">
    <property type="term" value="F:magnesium ion binding"/>
    <property type="evidence" value="ECO:0007669"/>
    <property type="project" value="InterPro"/>
</dbReference>
<evidence type="ECO:0000256" key="1">
    <source>
        <dbReference type="ARBA" id="ARBA00001936"/>
    </source>
</evidence>
<dbReference type="InterPro" id="IPR000059">
    <property type="entry name" value="NUDIX_hydrolase_NudL_CS"/>
</dbReference>
<keyword evidence="4" id="KW-0479">Metal-binding</keyword>
<sequence>MTALLLQTLFRSKMMMMRGPPYCPHQPGLGGFTSQSHRPPAVQQLTFENILSDANKQRAQQKLTCELPVRNVKEYPLKPDHTAAAVLVPLCLVHGQPSLLFTLRSSQLRKHRGQVSFPGGNVDKTDTDLTQTALRETHEELGIEPASFDVWGQMNPLPGSGGRKLVYPILAQTGEIDVASLNVNHDEVEEAFCVSLRHLCDSTNIRSTQFREGSGYTLPVYLGGSHRIWGLTAVIVHQLLNIIAPGLYSFRLRHRRPVRS</sequence>